<dbReference type="PROSITE" id="PS50894">
    <property type="entry name" value="HPT"/>
    <property type="match status" value="1"/>
</dbReference>
<dbReference type="Pfam" id="PF13426">
    <property type="entry name" value="PAS_9"/>
    <property type="match status" value="1"/>
</dbReference>
<keyword evidence="10" id="KW-0418">Kinase</keyword>
<evidence type="ECO:0000256" key="4">
    <source>
        <dbReference type="ARBA" id="ARBA00012438"/>
    </source>
</evidence>
<evidence type="ECO:0000256" key="20">
    <source>
        <dbReference type="SAM" id="Phobius"/>
    </source>
</evidence>
<dbReference type="Proteomes" id="UP000199050">
    <property type="component" value="Unassembled WGS sequence"/>
</dbReference>
<dbReference type="OrthoDB" id="9809348at2"/>
<dbReference type="SMART" id="SM00387">
    <property type="entry name" value="HATPase_c"/>
    <property type="match status" value="1"/>
</dbReference>
<feature type="transmembrane region" description="Helical" evidence="20">
    <location>
        <begin position="98"/>
        <end position="119"/>
    </location>
</feature>
<evidence type="ECO:0000313" key="27">
    <source>
        <dbReference type="Proteomes" id="UP000199050"/>
    </source>
</evidence>
<keyword evidence="11" id="KW-0067">ATP-binding</keyword>
<dbReference type="InterPro" id="IPR004358">
    <property type="entry name" value="Sig_transdc_His_kin-like_C"/>
</dbReference>
<feature type="domain" description="HPt" evidence="25">
    <location>
        <begin position="1136"/>
        <end position="1230"/>
    </location>
</feature>
<dbReference type="InterPro" id="IPR000700">
    <property type="entry name" value="PAS-assoc_C"/>
</dbReference>
<dbReference type="SMART" id="SM00448">
    <property type="entry name" value="REC"/>
    <property type="match status" value="1"/>
</dbReference>
<evidence type="ECO:0000259" key="25">
    <source>
        <dbReference type="PROSITE" id="PS50894"/>
    </source>
</evidence>
<dbReference type="FunFam" id="1.10.287.130:FF:000002">
    <property type="entry name" value="Two-component osmosensing histidine kinase"/>
    <property type="match status" value="1"/>
</dbReference>
<evidence type="ECO:0000256" key="5">
    <source>
        <dbReference type="ARBA" id="ARBA00022475"/>
    </source>
</evidence>
<dbReference type="SUPFAM" id="SSF55874">
    <property type="entry name" value="ATPase domain of HSP90 chaperone/DNA topoisomerase II/histidine kinase"/>
    <property type="match status" value="1"/>
</dbReference>
<dbReference type="CDD" id="cd00082">
    <property type="entry name" value="HisKA"/>
    <property type="match status" value="1"/>
</dbReference>
<feature type="transmembrane region" description="Helical" evidence="20">
    <location>
        <begin position="69"/>
        <end position="86"/>
    </location>
</feature>
<dbReference type="GO" id="GO:0005524">
    <property type="term" value="F:ATP binding"/>
    <property type="evidence" value="ECO:0007669"/>
    <property type="project" value="UniProtKB-KW"/>
</dbReference>
<dbReference type="InterPro" id="IPR005467">
    <property type="entry name" value="His_kinase_dom"/>
</dbReference>
<dbReference type="InterPro" id="IPR036890">
    <property type="entry name" value="HATPase_C_sf"/>
</dbReference>
<dbReference type="InterPro" id="IPR036097">
    <property type="entry name" value="HisK_dim/P_sf"/>
</dbReference>
<dbReference type="Pfam" id="PF02518">
    <property type="entry name" value="HATPase_c"/>
    <property type="match status" value="1"/>
</dbReference>
<dbReference type="PANTHER" id="PTHR45339:SF1">
    <property type="entry name" value="HYBRID SIGNAL TRANSDUCTION HISTIDINE KINASE J"/>
    <property type="match status" value="1"/>
</dbReference>
<dbReference type="PROSITE" id="PS50109">
    <property type="entry name" value="HIS_KIN"/>
    <property type="match status" value="1"/>
</dbReference>
<dbReference type="CDD" id="cd00130">
    <property type="entry name" value="PAS"/>
    <property type="match status" value="2"/>
</dbReference>
<dbReference type="SMART" id="SM00388">
    <property type="entry name" value="HisKA"/>
    <property type="match status" value="1"/>
</dbReference>
<dbReference type="Gene3D" id="3.40.50.2300">
    <property type="match status" value="1"/>
</dbReference>
<evidence type="ECO:0000256" key="8">
    <source>
        <dbReference type="ARBA" id="ARBA00022692"/>
    </source>
</evidence>
<evidence type="ECO:0000256" key="11">
    <source>
        <dbReference type="ARBA" id="ARBA00022840"/>
    </source>
</evidence>
<dbReference type="FunFam" id="3.30.565.10:FF:000010">
    <property type="entry name" value="Sensor histidine kinase RcsC"/>
    <property type="match status" value="1"/>
</dbReference>
<keyword evidence="13" id="KW-0902">Two-component regulatory system</keyword>
<feature type="domain" description="PAS" evidence="23">
    <location>
        <begin position="579"/>
        <end position="650"/>
    </location>
</feature>
<dbReference type="SMART" id="SM00086">
    <property type="entry name" value="PAC"/>
    <property type="match status" value="2"/>
</dbReference>
<evidence type="ECO:0000256" key="7">
    <source>
        <dbReference type="ARBA" id="ARBA00022679"/>
    </source>
</evidence>
<feature type="transmembrane region" description="Helical" evidence="20">
    <location>
        <begin position="163"/>
        <end position="186"/>
    </location>
</feature>
<feature type="domain" description="PAC" evidence="24">
    <location>
        <begin position="398"/>
        <end position="450"/>
    </location>
</feature>
<sequence>MDKGRTYRLWAALALYISACIWVEIQYSKILWMMIIAGGPLLVCRAYWKSGGGEKSELSRSRNWIQLAFLLWSAGNLFVAVFPGGLEIRFGEEPYSVLLAVMVHIPARVAILLGIYQIYRGLKKRISRLQVLWDQITTAECIVGSVWFIFFQDETFHWITGGLQSFAVFFFLLVPLLVLAGLILIWIYTDSSQRTHGFILLISGIALIGMLDLIQALHGGMISSPYIDSLYRLSIAGIAASGIMGTLQIGRTESAAKPENTPRMLKGGALFLFYPVIIVLLKGFSVYVFLYFTIIIMAYFIVRLYAKQTSAAKKMLETEREYNEKLRLYLNVIEQAPMSILITDKDRRIEYINPYFTEVTGYSKEEILGKTPSLLKTDRTSRETYNQLNDMLETRGRWHGEFVNRKKNGEEYTEAVLVSSIKNENGEVTHYVGIKEDISENKRMKKELSDQLYFTSQLIDTLPHPLFYIDDRHCFLGCNAAYEQAFQVSRSRLAGIPMSMLPHLPEDGYRNLSEMMTEVAATGRSSNRQIVRTFASGEDHHILYSLSAFRLSDYSVGGYLGIMTDISDLKHKEKQLMDNRNFLDAIISHMPVMITVKDAQNLKIFKANQASADFLGVAPEQLVGLDLRTVFPEEIARKLMDADKKVLATGQTFSEIEIIPDDGEHCNLRYVQTTKLPIMDAEGQPLYLLSVSEDITEAKRKEAELKYALNLAEEATAAKSQFLANMSHEIRTPMNAIIGMAYLALKTGLNPVQQDYISKIHNAGTSLLGIINEILDFSKVESGKLELENMEFTLMEIISGALDMSSQAAEEKGLQLLCEIPPDVPARLRGDPLRLGQIISNLLSNAIKFTEEGEVSIAVELNSRVDSRVKLQISVRDTGIGMSKETESKVFQAFTQADSSTTRRFGGTGLGLAISRKLAEIMGGSLWVDSVEGQGSTFAFTAWFDLAQNPDTPVLLFPEAASPAQEKDYRLTGIRVLVAEDNEINRQIAAELLRSQGMQPELAVNGAEAVRMIEAMPADRPYSIVLIDLQMPEMDGFEAAARIRKLHPELPVIAMTARTMQEERERSFAAGMNGHVAKPIDPDILFTTISRWVTDGTSRQAAESGVNAAGPDADAMSILRLGGIDTAGGLSRLGHNRALYISLLLKYAGSQRETVQNLRKAILKEEAAAAERLAHNLRGVSGNLGVTEVEKLAGTLGKMVTRAAEPEVLEELLRRLEAAVQDISEKIGGELGSNLRTAVQAEETGPPLNPPVELLERLLELLTDDDSEAVHYYADIRGKVAHLIQPADVKRLERSLDRFEYEEAVEITRQAILESHYEQRLM</sequence>
<feature type="domain" description="PAC" evidence="24">
    <location>
        <begin position="524"/>
        <end position="578"/>
    </location>
</feature>
<evidence type="ECO:0000256" key="1">
    <source>
        <dbReference type="ARBA" id="ARBA00000085"/>
    </source>
</evidence>
<dbReference type="SUPFAM" id="SSF47384">
    <property type="entry name" value="Homodimeric domain of signal transducing histidine kinase"/>
    <property type="match status" value="1"/>
</dbReference>
<evidence type="ECO:0000256" key="15">
    <source>
        <dbReference type="ARBA" id="ARBA00064003"/>
    </source>
</evidence>
<proteinExistence type="inferred from homology"/>
<evidence type="ECO:0000256" key="12">
    <source>
        <dbReference type="ARBA" id="ARBA00022989"/>
    </source>
</evidence>
<evidence type="ECO:0000259" key="21">
    <source>
        <dbReference type="PROSITE" id="PS50109"/>
    </source>
</evidence>
<accession>A0A1G8TEL8</accession>
<dbReference type="SUPFAM" id="SSF55785">
    <property type="entry name" value="PYP-like sensor domain (PAS domain)"/>
    <property type="match status" value="3"/>
</dbReference>
<dbReference type="Pfam" id="PF00072">
    <property type="entry name" value="Response_reg"/>
    <property type="match status" value="1"/>
</dbReference>
<dbReference type="Pfam" id="PF01627">
    <property type="entry name" value="Hpt"/>
    <property type="match status" value="1"/>
</dbReference>
<evidence type="ECO:0000256" key="13">
    <source>
        <dbReference type="ARBA" id="ARBA00023012"/>
    </source>
</evidence>
<dbReference type="PROSITE" id="PS50112">
    <property type="entry name" value="PAS"/>
    <property type="match status" value="2"/>
</dbReference>
<dbReference type="PROSITE" id="PS50113">
    <property type="entry name" value="PAC"/>
    <property type="match status" value="3"/>
</dbReference>
<feature type="domain" description="Histidine kinase" evidence="21">
    <location>
        <begin position="725"/>
        <end position="946"/>
    </location>
</feature>
<dbReference type="EMBL" id="FNDX01000016">
    <property type="protein sequence ID" value="SDJ39355.1"/>
    <property type="molecule type" value="Genomic_DNA"/>
</dbReference>
<dbReference type="InterPro" id="IPR035965">
    <property type="entry name" value="PAS-like_dom_sf"/>
</dbReference>
<keyword evidence="27" id="KW-1185">Reference proteome</keyword>
<feature type="domain" description="PAS" evidence="23">
    <location>
        <begin position="325"/>
        <end position="371"/>
    </location>
</feature>
<reference evidence="27" key="1">
    <citation type="submission" date="2016-10" db="EMBL/GenBank/DDBJ databases">
        <authorList>
            <person name="Varghese N."/>
            <person name="Submissions S."/>
        </authorList>
    </citation>
    <scope>NUCLEOTIDE SEQUENCE [LARGE SCALE GENOMIC DNA]</scope>
    <source>
        <strain evidence="27">CGMCC 1.11012</strain>
    </source>
</reference>
<feature type="transmembrane region" description="Helical" evidence="20">
    <location>
        <begin position="230"/>
        <end position="250"/>
    </location>
</feature>
<protein>
    <recommendedName>
        <fullName evidence="17">Circadian input-output histidine kinase CikA</fullName>
        <ecNumber evidence="4">2.7.13.3</ecNumber>
    </recommendedName>
    <alternativeName>
        <fullName evidence="16">Sensory/regulatory protein RpfC</fullName>
    </alternativeName>
</protein>
<keyword evidence="5" id="KW-1003">Cell membrane</keyword>
<feature type="transmembrane region" description="Helical" evidence="20">
    <location>
        <begin position="31"/>
        <end position="48"/>
    </location>
</feature>
<dbReference type="InterPro" id="IPR011006">
    <property type="entry name" value="CheY-like_superfamily"/>
</dbReference>
<dbReference type="Gene3D" id="3.30.565.10">
    <property type="entry name" value="Histidine kinase-like ATPase, C-terminal domain"/>
    <property type="match status" value="1"/>
</dbReference>
<dbReference type="InterPro" id="IPR036641">
    <property type="entry name" value="HPT_dom_sf"/>
</dbReference>
<dbReference type="CDD" id="cd17546">
    <property type="entry name" value="REC_hyHK_CKI1_RcsC-like"/>
    <property type="match status" value="1"/>
</dbReference>
<dbReference type="InterPro" id="IPR003594">
    <property type="entry name" value="HATPase_dom"/>
</dbReference>
<evidence type="ECO:0000256" key="9">
    <source>
        <dbReference type="ARBA" id="ARBA00022741"/>
    </source>
</evidence>
<feature type="transmembrane region" description="Helical" evidence="20">
    <location>
        <begin position="271"/>
        <end position="302"/>
    </location>
</feature>
<feature type="transmembrane region" description="Helical" evidence="20">
    <location>
        <begin position="198"/>
        <end position="218"/>
    </location>
</feature>
<feature type="modified residue" description="4-aspartylphosphate" evidence="19">
    <location>
        <position position="1028"/>
    </location>
</feature>
<dbReference type="InterPro" id="IPR001610">
    <property type="entry name" value="PAC"/>
</dbReference>
<keyword evidence="9" id="KW-0547">Nucleotide-binding</keyword>
<dbReference type="Gene3D" id="1.20.120.160">
    <property type="entry name" value="HPT domain"/>
    <property type="match status" value="1"/>
</dbReference>
<dbReference type="CDD" id="cd16922">
    <property type="entry name" value="HATPase_EvgS-ArcB-TorS-like"/>
    <property type="match status" value="1"/>
</dbReference>
<dbReference type="NCBIfam" id="TIGR00229">
    <property type="entry name" value="sensory_box"/>
    <property type="match status" value="3"/>
</dbReference>
<evidence type="ECO:0000313" key="26">
    <source>
        <dbReference type="EMBL" id="SDJ39355.1"/>
    </source>
</evidence>
<evidence type="ECO:0000256" key="19">
    <source>
        <dbReference type="PROSITE-ProRule" id="PRU00169"/>
    </source>
</evidence>
<dbReference type="SUPFAM" id="SSF47226">
    <property type="entry name" value="Histidine-containing phosphotransfer domain, HPT domain"/>
    <property type="match status" value="1"/>
</dbReference>
<feature type="transmembrane region" description="Helical" evidence="20">
    <location>
        <begin position="7"/>
        <end position="25"/>
    </location>
</feature>
<evidence type="ECO:0000256" key="3">
    <source>
        <dbReference type="ARBA" id="ARBA00006402"/>
    </source>
</evidence>
<dbReference type="InterPro" id="IPR003661">
    <property type="entry name" value="HisK_dim/P_dom"/>
</dbReference>
<evidence type="ECO:0000256" key="18">
    <source>
        <dbReference type="PROSITE-ProRule" id="PRU00110"/>
    </source>
</evidence>
<gene>
    <name evidence="26" type="ORF">SAMN05216192_11679</name>
</gene>
<name>A0A1G8TEL8_9BACL</name>
<dbReference type="SUPFAM" id="SSF52172">
    <property type="entry name" value="CheY-like"/>
    <property type="match status" value="1"/>
</dbReference>
<evidence type="ECO:0000256" key="17">
    <source>
        <dbReference type="ARBA" id="ARBA00074306"/>
    </source>
</evidence>
<keyword evidence="14 20" id="KW-0472">Membrane</keyword>
<dbReference type="STRING" id="1174501.SAMN05216192_11679"/>
<dbReference type="SMART" id="SM00091">
    <property type="entry name" value="PAS"/>
    <property type="match status" value="3"/>
</dbReference>
<evidence type="ECO:0000256" key="16">
    <source>
        <dbReference type="ARBA" id="ARBA00068150"/>
    </source>
</evidence>
<dbReference type="Gene3D" id="3.30.450.20">
    <property type="entry name" value="PAS domain"/>
    <property type="match status" value="3"/>
</dbReference>
<dbReference type="InterPro" id="IPR001789">
    <property type="entry name" value="Sig_transdc_resp-reg_receiver"/>
</dbReference>
<keyword evidence="6 19" id="KW-0597">Phosphoprotein</keyword>
<dbReference type="InterPro" id="IPR008207">
    <property type="entry name" value="Sig_transdc_His_kin_Hpt_dom"/>
</dbReference>
<feature type="transmembrane region" description="Helical" evidence="20">
    <location>
        <begin position="131"/>
        <end position="151"/>
    </location>
</feature>
<feature type="modified residue" description="Phosphohistidine" evidence="18">
    <location>
        <position position="1175"/>
    </location>
</feature>
<dbReference type="GO" id="GO:0000155">
    <property type="term" value="F:phosphorelay sensor kinase activity"/>
    <property type="evidence" value="ECO:0007669"/>
    <property type="project" value="InterPro"/>
</dbReference>
<dbReference type="Gene3D" id="1.10.287.130">
    <property type="match status" value="1"/>
</dbReference>
<evidence type="ECO:0000259" key="23">
    <source>
        <dbReference type="PROSITE" id="PS50112"/>
    </source>
</evidence>
<comment type="subcellular location">
    <subcellularLocation>
        <location evidence="2">Cell membrane</location>
        <topology evidence="2">Multi-pass membrane protein</topology>
    </subcellularLocation>
</comment>
<dbReference type="Pfam" id="PF00512">
    <property type="entry name" value="HisKA"/>
    <property type="match status" value="1"/>
</dbReference>
<dbReference type="RefSeq" id="WP_090715348.1">
    <property type="nucleotide sequence ID" value="NZ_CBCSKY010000026.1"/>
</dbReference>
<evidence type="ECO:0000259" key="24">
    <source>
        <dbReference type="PROSITE" id="PS50113"/>
    </source>
</evidence>
<comment type="subunit">
    <text evidence="15">At low DSF concentrations, interacts with RpfF.</text>
</comment>
<dbReference type="GO" id="GO:0005886">
    <property type="term" value="C:plasma membrane"/>
    <property type="evidence" value="ECO:0007669"/>
    <property type="project" value="UniProtKB-SubCell"/>
</dbReference>
<dbReference type="Pfam" id="PF08448">
    <property type="entry name" value="PAS_4"/>
    <property type="match status" value="2"/>
</dbReference>
<feature type="domain" description="PAC" evidence="24">
    <location>
        <begin position="652"/>
        <end position="707"/>
    </location>
</feature>
<dbReference type="PANTHER" id="PTHR45339">
    <property type="entry name" value="HYBRID SIGNAL TRANSDUCTION HISTIDINE KINASE J"/>
    <property type="match status" value="1"/>
</dbReference>
<evidence type="ECO:0000256" key="10">
    <source>
        <dbReference type="ARBA" id="ARBA00022777"/>
    </source>
</evidence>
<keyword evidence="8 20" id="KW-0812">Transmembrane</keyword>
<feature type="domain" description="Response regulatory" evidence="22">
    <location>
        <begin position="975"/>
        <end position="1093"/>
    </location>
</feature>
<organism evidence="26 27">
    <name type="scientific">Paenibacillus typhae</name>
    <dbReference type="NCBI Taxonomy" id="1174501"/>
    <lineage>
        <taxon>Bacteria</taxon>
        <taxon>Bacillati</taxon>
        <taxon>Bacillota</taxon>
        <taxon>Bacilli</taxon>
        <taxon>Bacillales</taxon>
        <taxon>Paenibacillaceae</taxon>
        <taxon>Paenibacillus</taxon>
    </lineage>
</organism>
<dbReference type="InterPro" id="IPR000014">
    <property type="entry name" value="PAS"/>
</dbReference>
<dbReference type="PRINTS" id="PR00344">
    <property type="entry name" value="BCTRLSENSOR"/>
</dbReference>
<keyword evidence="12 20" id="KW-1133">Transmembrane helix</keyword>
<dbReference type="InterPro" id="IPR013656">
    <property type="entry name" value="PAS_4"/>
</dbReference>
<comment type="catalytic activity">
    <reaction evidence="1">
        <text>ATP + protein L-histidine = ADP + protein N-phospho-L-histidine.</text>
        <dbReference type="EC" id="2.7.13.3"/>
    </reaction>
</comment>
<keyword evidence="7" id="KW-0808">Transferase</keyword>
<evidence type="ECO:0000259" key="22">
    <source>
        <dbReference type="PROSITE" id="PS50110"/>
    </source>
</evidence>
<evidence type="ECO:0000256" key="6">
    <source>
        <dbReference type="ARBA" id="ARBA00022553"/>
    </source>
</evidence>
<dbReference type="PROSITE" id="PS50110">
    <property type="entry name" value="RESPONSE_REGULATORY"/>
    <property type="match status" value="1"/>
</dbReference>
<evidence type="ECO:0000256" key="2">
    <source>
        <dbReference type="ARBA" id="ARBA00004651"/>
    </source>
</evidence>
<evidence type="ECO:0000256" key="14">
    <source>
        <dbReference type="ARBA" id="ARBA00023136"/>
    </source>
</evidence>
<dbReference type="EC" id="2.7.13.3" evidence="4"/>
<comment type="similarity">
    <text evidence="3">In the N-terminal section; belongs to the phytochrome family.</text>
</comment>